<evidence type="ECO:0000313" key="6">
    <source>
        <dbReference type="Proteomes" id="UP000006727"/>
    </source>
</evidence>
<keyword evidence="6" id="KW-1185">Reference proteome</keyword>
<dbReference type="PANTHER" id="PTHR14270">
    <property type="entry name" value="NONSENSE-MEDIATED MRNA DECAY FACTOR SMG9"/>
    <property type="match status" value="1"/>
</dbReference>
<dbReference type="STRING" id="3218.A0A2K1JC33"/>
<dbReference type="OrthoDB" id="79514at2759"/>
<dbReference type="KEGG" id="ppp:112292021"/>
<dbReference type="EnsemblPlants" id="Pp3c15_5730V3.3">
    <property type="protein sequence ID" value="Pp3c15_5730V3.3"/>
    <property type="gene ID" value="Pp3c15_5730"/>
</dbReference>
<dbReference type="InterPro" id="IPR027417">
    <property type="entry name" value="P-loop_NTPase"/>
</dbReference>
<dbReference type="Gramene" id="Pp3c15_5730V3.3">
    <property type="protein sequence ID" value="Pp3c15_5730V3.3"/>
    <property type="gene ID" value="Pp3c15_5730"/>
</dbReference>
<evidence type="ECO:0000313" key="5">
    <source>
        <dbReference type="EnsemblPlants" id="Pp3c15_5730V3.1"/>
    </source>
</evidence>
<protein>
    <recommendedName>
        <fullName evidence="7">Protein SMG9</fullName>
    </recommendedName>
</protein>
<name>A0A2K1JC33_PHYPA</name>
<proteinExistence type="inferred from homology"/>
<dbReference type="EnsemblPlants" id="Pp3c15_5730V3.1">
    <property type="protein sequence ID" value="Pp3c15_5730V3.1"/>
    <property type="gene ID" value="Pp3c15_5730"/>
</dbReference>
<dbReference type="Gene3D" id="3.40.50.300">
    <property type="entry name" value="P-loop containing nucleotide triphosphate hydrolases"/>
    <property type="match status" value="1"/>
</dbReference>
<dbReference type="Proteomes" id="UP000006727">
    <property type="component" value="Chromosome 15"/>
</dbReference>
<dbReference type="InterPro" id="IPR039177">
    <property type="entry name" value="SMG9"/>
</dbReference>
<reference evidence="5" key="3">
    <citation type="submission" date="2020-12" db="UniProtKB">
        <authorList>
            <consortium name="EnsemblPlants"/>
        </authorList>
    </citation>
    <scope>IDENTIFICATION</scope>
</reference>
<organism evidence="4">
    <name type="scientific">Physcomitrium patens</name>
    <name type="common">Spreading-leaved earth moss</name>
    <name type="synonym">Physcomitrella patens</name>
    <dbReference type="NCBI Taxonomy" id="3218"/>
    <lineage>
        <taxon>Eukaryota</taxon>
        <taxon>Viridiplantae</taxon>
        <taxon>Streptophyta</taxon>
        <taxon>Embryophyta</taxon>
        <taxon>Bryophyta</taxon>
        <taxon>Bryophytina</taxon>
        <taxon>Bryopsida</taxon>
        <taxon>Funariidae</taxon>
        <taxon>Funariales</taxon>
        <taxon>Funariaceae</taxon>
        <taxon>Physcomitrium</taxon>
    </lineage>
</organism>
<comment type="similarity">
    <text evidence="1">Belongs to the SMG9 family.</text>
</comment>
<dbReference type="OMA" id="SEYYPHL"/>
<accession>A0A2K1JC33</accession>
<evidence type="ECO:0000256" key="3">
    <source>
        <dbReference type="SAM" id="MobiDB-lite"/>
    </source>
</evidence>
<sequence length="426" mass="47433">MATSMGSGGLGPKILLSKPAAARAEGSGSSGPSGIKLMRDRDDDGAGRRMPQVSLNVLSDSWDLTPERYLPLIADNQEFMVVGVLGPPGAGKSTILNELYGFESSSQGILPPFNTQTEDIRAMARHCSVGIELRMAAERIILVDTQPLFSASVLVDLMRPDGTSNISVMGGEVMSAELAHEIMGLQLGVFLFSVCHVVLLVTEGTDDVSMWRYMRTIEMLKQGIPDPSIYSQSSSAFENSGDKDNDSLQDDQLEHFADAVFVHTKLQDVSYTEIKCLEMALNSYFPNPAFNRNSLIRYVVPQFPPPSEWHKMSSHLKGMQPMLKPVENGSEATSIRKLRKPEKGVNFYVLPLKVSGDVVQNTYESYHVMLQQLRNQVLSLQRRSFSKPLFERDWLKVLPRIWDLVKKSPVLAEYCKMLQSSGHFRR</sequence>
<feature type="compositionally biased region" description="Low complexity" evidence="3">
    <location>
        <begin position="20"/>
        <end position="34"/>
    </location>
</feature>
<feature type="compositionally biased region" description="Basic and acidic residues" evidence="3">
    <location>
        <begin position="37"/>
        <end position="47"/>
    </location>
</feature>
<dbReference type="EMBL" id="ABEU02000015">
    <property type="protein sequence ID" value="PNR39095.1"/>
    <property type="molecule type" value="Genomic_DNA"/>
</dbReference>
<dbReference type="PANTHER" id="PTHR14270:SF0">
    <property type="entry name" value="NONSENSE-MEDIATED MRNA DECAY FACTOR SMG9"/>
    <property type="match status" value="1"/>
</dbReference>
<gene>
    <name evidence="5" type="primary">LOC112292021</name>
    <name evidence="4" type="ORF">PHYPA_019373</name>
</gene>
<evidence type="ECO:0000256" key="2">
    <source>
        <dbReference type="ARBA" id="ARBA00023161"/>
    </source>
</evidence>
<dbReference type="GeneID" id="112292021"/>
<dbReference type="PaxDb" id="3218-PP1S83_237V6.2"/>
<reference evidence="4 6" key="1">
    <citation type="journal article" date="2008" name="Science">
        <title>The Physcomitrella genome reveals evolutionary insights into the conquest of land by plants.</title>
        <authorList>
            <person name="Rensing S."/>
            <person name="Lang D."/>
            <person name="Zimmer A."/>
            <person name="Terry A."/>
            <person name="Salamov A."/>
            <person name="Shapiro H."/>
            <person name="Nishiyama T."/>
            <person name="Perroud P.-F."/>
            <person name="Lindquist E."/>
            <person name="Kamisugi Y."/>
            <person name="Tanahashi T."/>
            <person name="Sakakibara K."/>
            <person name="Fujita T."/>
            <person name="Oishi K."/>
            <person name="Shin-I T."/>
            <person name="Kuroki Y."/>
            <person name="Toyoda A."/>
            <person name="Suzuki Y."/>
            <person name="Hashimoto A."/>
            <person name="Yamaguchi K."/>
            <person name="Sugano A."/>
            <person name="Kohara Y."/>
            <person name="Fujiyama A."/>
            <person name="Anterola A."/>
            <person name="Aoki S."/>
            <person name="Ashton N."/>
            <person name="Barbazuk W.B."/>
            <person name="Barker E."/>
            <person name="Bennetzen J."/>
            <person name="Bezanilla M."/>
            <person name="Blankenship R."/>
            <person name="Cho S.H."/>
            <person name="Dutcher S."/>
            <person name="Estelle M."/>
            <person name="Fawcett J.A."/>
            <person name="Gundlach H."/>
            <person name="Hanada K."/>
            <person name="Heyl A."/>
            <person name="Hicks K.A."/>
            <person name="Hugh J."/>
            <person name="Lohr M."/>
            <person name="Mayer K."/>
            <person name="Melkozernov A."/>
            <person name="Murata T."/>
            <person name="Nelson D."/>
            <person name="Pils B."/>
            <person name="Prigge M."/>
            <person name="Reiss B."/>
            <person name="Renner T."/>
            <person name="Rombauts S."/>
            <person name="Rushton P."/>
            <person name="Sanderfoot A."/>
            <person name="Schween G."/>
            <person name="Shiu S.-H."/>
            <person name="Stueber K."/>
            <person name="Theodoulou F.L."/>
            <person name="Tu H."/>
            <person name="Van de Peer Y."/>
            <person name="Verrier P.J."/>
            <person name="Waters E."/>
            <person name="Wood A."/>
            <person name="Yang L."/>
            <person name="Cove D."/>
            <person name="Cuming A."/>
            <person name="Hasebe M."/>
            <person name="Lucas S."/>
            <person name="Mishler D.B."/>
            <person name="Reski R."/>
            <person name="Grigoriev I."/>
            <person name="Quatrano R.S."/>
            <person name="Boore J.L."/>
        </authorList>
    </citation>
    <scope>NUCLEOTIDE SEQUENCE [LARGE SCALE GENOMIC DNA]</scope>
    <source>
        <strain evidence="5 6">cv. Gransden 2004</strain>
    </source>
</reference>
<feature type="region of interest" description="Disordered" evidence="3">
    <location>
        <begin position="16"/>
        <end position="49"/>
    </location>
</feature>
<dbReference type="AlphaFoldDB" id="A0A2K1JC33"/>
<evidence type="ECO:0008006" key="7">
    <source>
        <dbReference type="Google" id="ProtNLM"/>
    </source>
</evidence>
<evidence type="ECO:0000256" key="1">
    <source>
        <dbReference type="ARBA" id="ARBA00007712"/>
    </source>
</evidence>
<dbReference type="RefSeq" id="XP_024395868.1">
    <property type="nucleotide sequence ID" value="XM_024540100.2"/>
</dbReference>
<dbReference type="GO" id="GO:0000184">
    <property type="term" value="P:nuclear-transcribed mRNA catabolic process, nonsense-mediated decay"/>
    <property type="evidence" value="ECO:0000318"/>
    <property type="project" value="GO_Central"/>
</dbReference>
<dbReference type="CDD" id="cd00882">
    <property type="entry name" value="Ras_like_GTPase"/>
    <property type="match status" value="1"/>
</dbReference>
<reference evidence="4 6" key="2">
    <citation type="journal article" date="2018" name="Plant J.">
        <title>The Physcomitrella patens chromosome-scale assembly reveals moss genome structure and evolution.</title>
        <authorList>
            <person name="Lang D."/>
            <person name="Ullrich K.K."/>
            <person name="Murat F."/>
            <person name="Fuchs J."/>
            <person name="Jenkins J."/>
            <person name="Haas F.B."/>
            <person name="Piednoel M."/>
            <person name="Gundlach H."/>
            <person name="Van Bel M."/>
            <person name="Meyberg R."/>
            <person name="Vives C."/>
            <person name="Morata J."/>
            <person name="Symeonidi A."/>
            <person name="Hiss M."/>
            <person name="Muchero W."/>
            <person name="Kamisugi Y."/>
            <person name="Saleh O."/>
            <person name="Blanc G."/>
            <person name="Decker E.L."/>
            <person name="van Gessel N."/>
            <person name="Grimwood J."/>
            <person name="Hayes R.D."/>
            <person name="Graham S.W."/>
            <person name="Gunter L.E."/>
            <person name="McDaniel S.F."/>
            <person name="Hoernstein S.N.W."/>
            <person name="Larsson A."/>
            <person name="Li F.W."/>
            <person name="Perroud P.F."/>
            <person name="Phillips J."/>
            <person name="Ranjan P."/>
            <person name="Rokshar D.S."/>
            <person name="Rothfels C.J."/>
            <person name="Schneider L."/>
            <person name="Shu S."/>
            <person name="Stevenson D.W."/>
            <person name="Thummler F."/>
            <person name="Tillich M."/>
            <person name="Villarreal Aguilar J.C."/>
            <person name="Widiez T."/>
            <person name="Wong G.K."/>
            <person name="Wymore A."/>
            <person name="Zhang Y."/>
            <person name="Zimmer A.D."/>
            <person name="Quatrano R.S."/>
            <person name="Mayer K.F.X."/>
            <person name="Goodstein D."/>
            <person name="Casacuberta J.M."/>
            <person name="Vandepoele K."/>
            <person name="Reski R."/>
            <person name="Cuming A.C."/>
            <person name="Tuskan G.A."/>
            <person name="Maumus F."/>
            <person name="Salse J."/>
            <person name="Schmutz J."/>
            <person name="Rensing S.A."/>
        </authorList>
    </citation>
    <scope>NUCLEOTIDE SEQUENCE [LARGE SCALE GENOMIC DNA]</scope>
    <source>
        <strain evidence="5 6">cv. Gransden 2004</strain>
    </source>
</reference>
<dbReference type="Gramene" id="Pp3c15_5730V3.1">
    <property type="protein sequence ID" value="Pp3c15_5730V3.1"/>
    <property type="gene ID" value="Pp3c15_5730"/>
</dbReference>
<keyword evidence="2" id="KW-0866">Nonsense-mediated mRNA decay</keyword>
<evidence type="ECO:0000313" key="4">
    <source>
        <dbReference type="EMBL" id="PNR39095.1"/>
    </source>
</evidence>
<dbReference type="SUPFAM" id="SSF52540">
    <property type="entry name" value="P-loop containing nucleoside triphosphate hydrolases"/>
    <property type="match status" value="1"/>
</dbReference>